<proteinExistence type="predicted"/>
<evidence type="ECO:0000256" key="1">
    <source>
        <dbReference type="SAM" id="MobiDB-lite"/>
    </source>
</evidence>
<evidence type="ECO:0000313" key="3">
    <source>
        <dbReference type="Proteomes" id="UP001516400"/>
    </source>
</evidence>
<protein>
    <recommendedName>
        <fullName evidence="4">HTH psq-type domain-containing protein</fullName>
    </recommendedName>
</protein>
<accession>A0ABD2MRP2</accession>
<dbReference type="AlphaFoldDB" id="A0ABD2MRP2"/>
<evidence type="ECO:0008006" key="4">
    <source>
        <dbReference type="Google" id="ProtNLM"/>
    </source>
</evidence>
<keyword evidence="3" id="KW-1185">Reference proteome</keyword>
<evidence type="ECO:0000313" key="2">
    <source>
        <dbReference type="EMBL" id="KAL3268982.1"/>
    </source>
</evidence>
<dbReference type="EMBL" id="JABFTP020000021">
    <property type="protein sequence ID" value="KAL3268982.1"/>
    <property type="molecule type" value="Genomic_DNA"/>
</dbReference>
<organism evidence="2 3">
    <name type="scientific">Cryptolaemus montrouzieri</name>
    <dbReference type="NCBI Taxonomy" id="559131"/>
    <lineage>
        <taxon>Eukaryota</taxon>
        <taxon>Metazoa</taxon>
        <taxon>Ecdysozoa</taxon>
        <taxon>Arthropoda</taxon>
        <taxon>Hexapoda</taxon>
        <taxon>Insecta</taxon>
        <taxon>Pterygota</taxon>
        <taxon>Neoptera</taxon>
        <taxon>Endopterygota</taxon>
        <taxon>Coleoptera</taxon>
        <taxon>Polyphaga</taxon>
        <taxon>Cucujiformia</taxon>
        <taxon>Coccinelloidea</taxon>
        <taxon>Coccinellidae</taxon>
        <taxon>Scymninae</taxon>
        <taxon>Scymnini</taxon>
        <taxon>Cryptolaemus</taxon>
    </lineage>
</organism>
<name>A0ABD2MRP2_9CUCU</name>
<gene>
    <name evidence="2" type="ORF">HHI36_008068</name>
</gene>
<dbReference type="Proteomes" id="UP001516400">
    <property type="component" value="Unassembled WGS sequence"/>
</dbReference>
<feature type="region of interest" description="Disordered" evidence="1">
    <location>
        <begin position="74"/>
        <end position="93"/>
    </location>
</feature>
<reference evidence="2 3" key="1">
    <citation type="journal article" date="2021" name="BMC Biol.">
        <title>Horizontally acquired antibacterial genes associated with adaptive radiation of ladybird beetles.</title>
        <authorList>
            <person name="Li H.S."/>
            <person name="Tang X.F."/>
            <person name="Huang Y.H."/>
            <person name="Xu Z.Y."/>
            <person name="Chen M.L."/>
            <person name="Du X.Y."/>
            <person name="Qiu B.Y."/>
            <person name="Chen P.T."/>
            <person name="Zhang W."/>
            <person name="Slipinski A."/>
            <person name="Escalona H.E."/>
            <person name="Waterhouse R.M."/>
            <person name="Zwick A."/>
            <person name="Pang H."/>
        </authorList>
    </citation>
    <scope>NUCLEOTIDE SEQUENCE [LARGE SCALE GENOMIC DNA]</scope>
    <source>
        <strain evidence="2">SYSU2018</strain>
    </source>
</reference>
<comment type="caution">
    <text evidence="2">The sequence shown here is derived from an EMBL/GenBank/DDBJ whole genome shotgun (WGS) entry which is preliminary data.</text>
</comment>
<sequence length="93" mass="10236">MPCSKAGKTSINQVDLQDTVNEELANNMSLCEVARLQYMSRSTLGRHIELQRVSGNPTFTYSATNAVNQVFTEESESSIHSKNLSGSPKNKNT</sequence>